<dbReference type="EMBL" id="JAKWBL010000002">
    <property type="protein sequence ID" value="MCH5598974.1"/>
    <property type="molecule type" value="Genomic_DNA"/>
</dbReference>
<feature type="chain" id="PRO_5047292693" evidence="1">
    <location>
        <begin position="20"/>
        <end position="145"/>
    </location>
</feature>
<dbReference type="RefSeq" id="WP_240830635.1">
    <property type="nucleotide sequence ID" value="NZ_JAKWBL010000002.1"/>
</dbReference>
<gene>
    <name evidence="2" type="ORF">MKP09_14200</name>
</gene>
<protein>
    <submittedName>
        <fullName evidence="2">Carboxypeptidase-like regulatory domain-containing protein</fullName>
    </submittedName>
</protein>
<dbReference type="SUPFAM" id="SSF56935">
    <property type="entry name" value="Porins"/>
    <property type="match status" value="1"/>
</dbReference>
<dbReference type="Pfam" id="PF13715">
    <property type="entry name" value="CarbopepD_reg_2"/>
    <property type="match status" value="1"/>
</dbReference>
<accession>A0ABS9SKR7</accession>
<sequence>MRKVFLVALLFLLCMYGYAQKSITGTVKDDAGKGLAGVSVAQKDATNATMTEEDGSFKFVLDDNKESVLLFSMIGFENKEVALAGAESVQVTLVAQTKDLEQVVVVGYGIQRKASVTGAISNVGAEDIRKAPVASVTNSLTGFRV</sequence>
<feature type="signal peptide" evidence="1">
    <location>
        <begin position="1"/>
        <end position="19"/>
    </location>
</feature>
<name>A0ABS9SKR7_9BACT</name>
<dbReference type="InterPro" id="IPR008969">
    <property type="entry name" value="CarboxyPept-like_regulatory"/>
</dbReference>
<proteinExistence type="predicted"/>
<keyword evidence="1" id="KW-0732">Signal</keyword>
<dbReference type="SUPFAM" id="SSF49464">
    <property type="entry name" value="Carboxypeptidase regulatory domain-like"/>
    <property type="match status" value="1"/>
</dbReference>
<evidence type="ECO:0000313" key="2">
    <source>
        <dbReference type="EMBL" id="MCH5598974.1"/>
    </source>
</evidence>
<reference evidence="2 3" key="1">
    <citation type="submission" date="2022-02" db="EMBL/GenBank/DDBJ databases">
        <authorList>
            <person name="Min J."/>
        </authorList>
    </citation>
    <scope>NUCLEOTIDE SEQUENCE [LARGE SCALE GENOMIC DNA]</scope>
    <source>
        <strain evidence="2 3">GR10-1</strain>
    </source>
</reference>
<comment type="caution">
    <text evidence="2">The sequence shown here is derived from an EMBL/GenBank/DDBJ whole genome shotgun (WGS) entry which is preliminary data.</text>
</comment>
<evidence type="ECO:0000313" key="3">
    <source>
        <dbReference type="Proteomes" id="UP001202248"/>
    </source>
</evidence>
<dbReference type="Gene3D" id="2.60.40.1120">
    <property type="entry name" value="Carboxypeptidase-like, regulatory domain"/>
    <property type="match status" value="1"/>
</dbReference>
<keyword evidence="3" id="KW-1185">Reference proteome</keyword>
<organism evidence="2 3">
    <name type="scientific">Niabella ginsengisoli</name>
    <dbReference type="NCBI Taxonomy" id="522298"/>
    <lineage>
        <taxon>Bacteria</taxon>
        <taxon>Pseudomonadati</taxon>
        <taxon>Bacteroidota</taxon>
        <taxon>Chitinophagia</taxon>
        <taxon>Chitinophagales</taxon>
        <taxon>Chitinophagaceae</taxon>
        <taxon>Niabella</taxon>
    </lineage>
</organism>
<evidence type="ECO:0000256" key="1">
    <source>
        <dbReference type="SAM" id="SignalP"/>
    </source>
</evidence>
<dbReference type="Proteomes" id="UP001202248">
    <property type="component" value="Unassembled WGS sequence"/>
</dbReference>